<dbReference type="SUPFAM" id="SSF103473">
    <property type="entry name" value="MFS general substrate transporter"/>
    <property type="match status" value="1"/>
</dbReference>
<feature type="transmembrane region" description="Helical" evidence="7">
    <location>
        <begin position="391"/>
        <end position="408"/>
    </location>
</feature>
<keyword evidence="2" id="KW-0813">Transport</keyword>
<dbReference type="PANTHER" id="PTHR43791">
    <property type="entry name" value="PERMEASE-RELATED"/>
    <property type="match status" value="1"/>
</dbReference>
<evidence type="ECO:0000256" key="6">
    <source>
        <dbReference type="SAM" id="MobiDB-lite"/>
    </source>
</evidence>
<evidence type="ECO:0000313" key="9">
    <source>
        <dbReference type="Proteomes" id="UP000018001"/>
    </source>
</evidence>
<dbReference type="eggNOG" id="KOG2533">
    <property type="taxonomic scope" value="Eukaryota"/>
</dbReference>
<feature type="region of interest" description="Disordered" evidence="6">
    <location>
        <begin position="1"/>
        <end position="36"/>
    </location>
</feature>
<reference evidence="9" key="1">
    <citation type="journal article" date="2014" name="Genome Announc.">
        <title>Draft genome sequence of the formaldehyde-resistant fungus Byssochlamys spectabilis No. 5 (anamorph Paecilomyces variotii No. 5) (NBRC109023).</title>
        <authorList>
            <person name="Oka T."/>
            <person name="Ekino K."/>
            <person name="Fukuda K."/>
            <person name="Nomura Y."/>
        </authorList>
    </citation>
    <scope>NUCLEOTIDE SEQUENCE [LARGE SCALE GENOMIC DNA]</scope>
    <source>
        <strain evidence="9">No. 5 / NBRC 109023</strain>
    </source>
</reference>
<feature type="transmembrane region" description="Helical" evidence="7">
    <location>
        <begin position="233"/>
        <end position="253"/>
    </location>
</feature>
<dbReference type="GO" id="GO:0022857">
    <property type="term" value="F:transmembrane transporter activity"/>
    <property type="evidence" value="ECO:0007669"/>
    <property type="project" value="InterPro"/>
</dbReference>
<dbReference type="OrthoDB" id="2985014at2759"/>
<dbReference type="PANTHER" id="PTHR43791:SF36">
    <property type="entry name" value="TRANSPORTER, PUTATIVE (AFU_ORTHOLOGUE AFUA_6G08340)-RELATED"/>
    <property type="match status" value="1"/>
</dbReference>
<keyword evidence="4 7" id="KW-1133">Transmembrane helix</keyword>
<dbReference type="InParanoid" id="V5G678"/>
<feature type="transmembrane region" description="Helical" evidence="7">
    <location>
        <begin position="365"/>
        <end position="385"/>
    </location>
</feature>
<dbReference type="Gene3D" id="1.20.1250.20">
    <property type="entry name" value="MFS general substrate transporter like domains"/>
    <property type="match status" value="1"/>
</dbReference>
<keyword evidence="5 7" id="KW-0472">Membrane</keyword>
<feature type="compositionally biased region" description="Basic and acidic residues" evidence="6">
    <location>
        <begin position="1"/>
        <end position="21"/>
    </location>
</feature>
<comment type="caution">
    <text evidence="8">The sequence shown here is derived from an EMBL/GenBank/DDBJ whole genome shotgun (WGS) entry which is preliminary data.</text>
</comment>
<feature type="transmembrane region" description="Helical" evidence="7">
    <location>
        <begin position="141"/>
        <end position="164"/>
    </location>
</feature>
<evidence type="ECO:0000256" key="5">
    <source>
        <dbReference type="ARBA" id="ARBA00023136"/>
    </source>
</evidence>
<organism evidence="8 9">
    <name type="scientific">Byssochlamys spectabilis (strain No. 5 / NBRC 109023)</name>
    <name type="common">Paecilomyces variotii</name>
    <dbReference type="NCBI Taxonomy" id="1356009"/>
    <lineage>
        <taxon>Eukaryota</taxon>
        <taxon>Fungi</taxon>
        <taxon>Dikarya</taxon>
        <taxon>Ascomycota</taxon>
        <taxon>Pezizomycotina</taxon>
        <taxon>Eurotiomycetes</taxon>
        <taxon>Eurotiomycetidae</taxon>
        <taxon>Eurotiales</taxon>
        <taxon>Thermoascaceae</taxon>
        <taxon>Paecilomyces</taxon>
    </lineage>
</organism>
<dbReference type="EMBL" id="BAUL01000343">
    <property type="protein sequence ID" value="GAD99978.1"/>
    <property type="molecule type" value="Genomic_DNA"/>
</dbReference>
<evidence type="ECO:0000256" key="1">
    <source>
        <dbReference type="ARBA" id="ARBA00004141"/>
    </source>
</evidence>
<feature type="transmembrane region" description="Helical" evidence="7">
    <location>
        <begin position="170"/>
        <end position="188"/>
    </location>
</feature>
<dbReference type="HOGENOM" id="CLU_001265_0_1_1"/>
<evidence type="ECO:0000256" key="3">
    <source>
        <dbReference type="ARBA" id="ARBA00022692"/>
    </source>
</evidence>
<gene>
    <name evidence="8" type="ORF">PVAR5_8709</name>
</gene>
<dbReference type="Pfam" id="PF07690">
    <property type="entry name" value="MFS_1"/>
    <property type="match status" value="1"/>
</dbReference>
<feature type="transmembrane region" description="Helical" evidence="7">
    <location>
        <begin position="341"/>
        <end position="358"/>
    </location>
</feature>
<proteinExistence type="predicted"/>
<feature type="transmembrane region" description="Helical" evidence="7">
    <location>
        <begin position="298"/>
        <end position="321"/>
    </location>
</feature>
<dbReference type="Proteomes" id="UP000018001">
    <property type="component" value="Unassembled WGS sequence"/>
</dbReference>
<comment type="subcellular location">
    <subcellularLocation>
        <location evidence="1">Membrane</location>
        <topology evidence="1">Multi-pass membrane protein</topology>
    </subcellularLocation>
</comment>
<feature type="transmembrane region" description="Helical" evidence="7">
    <location>
        <begin position="54"/>
        <end position="72"/>
    </location>
</feature>
<feature type="transmembrane region" description="Helical" evidence="7">
    <location>
        <begin position="111"/>
        <end position="129"/>
    </location>
</feature>
<accession>V5G678</accession>
<evidence type="ECO:0008006" key="10">
    <source>
        <dbReference type="Google" id="ProtNLM"/>
    </source>
</evidence>
<dbReference type="AlphaFoldDB" id="V5G678"/>
<feature type="transmembrane region" description="Helical" evidence="7">
    <location>
        <begin position="200"/>
        <end position="221"/>
    </location>
</feature>
<feature type="transmembrane region" description="Helical" evidence="7">
    <location>
        <begin position="429"/>
        <end position="446"/>
    </location>
</feature>
<evidence type="ECO:0000256" key="4">
    <source>
        <dbReference type="ARBA" id="ARBA00022989"/>
    </source>
</evidence>
<sequence>MSQKMEIADHSQHIEKAHTSDVENAPDTVPEEEEIEKGALNRTDVEWLKAQRKYLWKLDYILLPAVSILYFFEYLDRGNVGNAKLYGLDSGHETEDQGVGLGLNSLTSSQWQLVVMIFYVGLVLFQVPGCIGYRVFSPSKWVAFGVCGWAIASLLQCVAFNLAGELVCRIFLGTFEGLFGTGIVYYLSLWYHRTEMGMRVFWFLGPTAIAGAFGGLIAYGIGHIESSTPVWKWLFLIEALPTFCLGLFCLYWLPDRPLQNSRFSGIDQEIAEARYRNESFDKAGRIQRKHVIWTVTDWRLYVQAAIYVPTAAMLSSISGFLPTIVRELGYTKATEANLMTVPPYACAFVLMLMASYSSDHFRDRGIHITVLMSVSTIAYALLATLPESNNHGKYACVCIAVACVYATYPPTHAWAANNFGNETKRSIGMGLYTAIGNLGSIAGTFFYPSTDAPQFRRGHFVCMGLSIATAGFALANHLVLKAINTRRDRMYGKPVPGMPVDVSELADRAPMFRFIT</sequence>
<evidence type="ECO:0000256" key="2">
    <source>
        <dbReference type="ARBA" id="ARBA00022448"/>
    </source>
</evidence>
<evidence type="ECO:0000256" key="7">
    <source>
        <dbReference type="SAM" id="Phobius"/>
    </source>
</evidence>
<evidence type="ECO:0000313" key="8">
    <source>
        <dbReference type="EMBL" id="GAD99978.1"/>
    </source>
</evidence>
<protein>
    <recommendedName>
        <fullName evidence="10">Major facilitator superfamily (MFS) profile domain-containing protein</fullName>
    </recommendedName>
</protein>
<dbReference type="InterPro" id="IPR011701">
    <property type="entry name" value="MFS"/>
</dbReference>
<feature type="transmembrane region" description="Helical" evidence="7">
    <location>
        <begin position="458"/>
        <end position="480"/>
    </location>
</feature>
<keyword evidence="9" id="KW-1185">Reference proteome</keyword>
<name>V5G678_BYSSN</name>
<keyword evidence="3 7" id="KW-0812">Transmembrane</keyword>
<dbReference type="FunFam" id="1.20.1250.20:FF:000013">
    <property type="entry name" value="MFS general substrate transporter"/>
    <property type="match status" value="1"/>
</dbReference>
<dbReference type="InterPro" id="IPR036259">
    <property type="entry name" value="MFS_trans_sf"/>
</dbReference>
<dbReference type="GO" id="GO:0016020">
    <property type="term" value="C:membrane"/>
    <property type="evidence" value="ECO:0007669"/>
    <property type="project" value="UniProtKB-SubCell"/>
</dbReference>